<dbReference type="AlphaFoldDB" id="A0A1J5Q3E4"/>
<evidence type="ECO:0000259" key="1">
    <source>
        <dbReference type="Pfam" id="PF02558"/>
    </source>
</evidence>
<organism evidence="3">
    <name type="scientific">mine drainage metagenome</name>
    <dbReference type="NCBI Taxonomy" id="410659"/>
    <lineage>
        <taxon>unclassified sequences</taxon>
        <taxon>metagenomes</taxon>
        <taxon>ecological metagenomes</taxon>
    </lineage>
</organism>
<dbReference type="InterPro" id="IPR008927">
    <property type="entry name" value="6-PGluconate_DH-like_C_sf"/>
</dbReference>
<dbReference type="InterPro" id="IPR013752">
    <property type="entry name" value="KPA_reductase"/>
</dbReference>
<dbReference type="FunFam" id="1.10.1040.10:FF:000017">
    <property type="entry name" value="2-dehydropantoate 2-reductase"/>
    <property type="match status" value="1"/>
</dbReference>
<name>A0A1J5Q3E4_9ZZZZ</name>
<evidence type="ECO:0000259" key="2">
    <source>
        <dbReference type="Pfam" id="PF08546"/>
    </source>
</evidence>
<proteinExistence type="predicted"/>
<dbReference type="Gene3D" id="3.40.50.720">
    <property type="entry name" value="NAD(P)-binding Rossmann-like Domain"/>
    <property type="match status" value="1"/>
</dbReference>
<dbReference type="InterPro" id="IPR013328">
    <property type="entry name" value="6PGD_dom2"/>
</dbReference>
<comment type="caution">
    <text evidence="3">The sequence shown here is derived from an EMBL/GenBank/DDBJ whole genome shotgun (WGS) entry which is preliminary data.</text>
</comment>
<dbReference type="NCBIfam" id="NF005089">
    <property type="entry name" value="PRK06522.1-4"/>
    <property type="match status" value="1"/>
</dbReference>
<dbReference type="Gene3D" id="1.10.1040.10">
    <property type="entry name" value="N-(1-d-carboxylethyl)-l-norvaline Dehydrogenase, domain 2"/>
    <property type="match status" value="1"/>
</dbReference>
<dbReference type="Pfam" id="PF08546">
    <property type="entry name" value="ApbA_C"/>
    <property type="match status" value="1"/>
</dbReference>
<dbReference type="InterPro" id="IPR013332">
    <property type="entry name" value="KPR_N"/>
</dbReference>
<feature type="domain" description="Ketopantoate reductase N-terminal" evidence="1">
    <location>
        <begin position="7"/>
        <end position="108"/>
    </location>
</feature>
<dbReference type="InterPro" id="IPR051402">
    <property type="entry name" value="KPR-Related"/>
</dbReference>
<evidence type="ECO:0000313" key="3">
    <source>
        <dbReference type="EMBL" id="OIQ74412.1"/>
    </source>
</evidence>
<dbReference type="PANTHER" id="PTHR21708">
    <property type="entry name" value="PROBABLE 2-DEHYDROPANTOATE 2-REDUCTASE"/>
    <property type="match status" value="1"/>
</dbReference>
<protein>
    <submittedName>
        <fullName evidence="3">2-dehydropantoate 2-reductase</fullName>
    </submittedName>
</protein>
<dbReference type="SUPFAM" id="SSF51735">
    <property type="entry name" value="NAD(P)-binding Rossmann-fold domains"/>
    <property type="match status" value="1"/>
</dbReference>
<dbReference type="PANTHER" id="PTHR21708:SF45">
    <property type="entry name" value="2-DEHYDROPANTOATE 2-REDUCTASE"/>
    <property type="match status" value="1"/>
</dbReference>
<dbReference type="SUPFAM" id="SSF48179">
    <property type="entry name" value="6-phosphogluconate dehydrogenase C-terminal domain-like"/>
    <property type="match status" value="1"/>
</dbReference>
<dbReference type="Pfam" id="PF02558">
    <property type="entry name" value="ApbA"/>
    <property type="match status" value="1"/>
</dbReference>
<gene>
    <name evidence="3" type="ORF">GALL_439370</name>
</gene>
<dbReference type="EMBL" id="MLJW01002518">
    <property type="protein sequence ID" value="OIQ74412.1"/>
    <property type="molecule type" value="Genomic_DNA"/>
</dbReference>
<dbReference type="InterPro" id="IPR036291">
    <property type="entry name" value="NAD(P)-bd_dom_sf"/>
</dbReference>
<accession>A0A1J5Q3E4</accession>
<sequence>MAGRWSVVVVGAGAVGGTMAVKLAAAGHPVGVVARGDHLQAIRAGGLCLEDPDERLCVELQASARVEDFGPQDLVILGLKAHQIPAMLPRLRPLLREDTVVLPAINGVPWWYFHGDDSPYARGADGRPTHLASLDPQGRMFADLDPAHLVGCVVHASGEVVEPGLIRGNGQYRYVLGEPRHIDSPRVQALTSLFRDAGCSPEPTDRIRDAMWMKLVGNATFNPVAGLTRARMNQICENAELIDVIRAGMAEIMGLARAYGCDPLVSIEQRLDIARGIGPVKISTLQDLERGRPLEIGALLHAPLELAGRAGHPMPTIATLSALLGELDRQVALLDGQKEAGHLTGLKGT</sequence>
<reference evidence="3" key="1">
    <citation type="submission" date="2016-10" db="EMBL/GenBank/DDBJ databases">
        <title>Sequence of Gallionella enrichment culture.</title>
        <authorList>
            <person name="Poehlein A."/>
            <person name="Muehling M."/>
            <person name="Daniel R."/>
        </authorList>
    </citation>
    <scope>NUCLEOTIDE SEQUENCE</scope>
</reference>
<feature type="domain" description="Ketopantoate reductase C-terminal" evidence="2">
    <location>
        <begin position="207"/>
        <end position="326"/>
    </location>
</feature>
<dbReference type="GO" id="GO:0005737">
    <property type="term" value="C:cytoplasm"/>
    <property type="evidence" value="ECO:0007669"/>
    <property type="project" value="TreeGrafter"/>
</dbReference>